<gene>
    <name evidence="1" type="ORF">FE633_13715</name>
</gene>
<dbReference type="EMBL" id="VBZC01000012">
    <property type="protein sequence ID" value="TLS45825.1"/>
    <property type="molecule type" value="Genomic_DNA"/>
</dbReference>
<protein>
    <submittedName>
        <fullName evidence="1">Uncharacterized protein</fullName>
    </submittedName>
</protein>
<accession>A0A5R9G2P3</accession>
<keyword evidence="2" id="KW-1185">Reference proteome</keyword>
<dbReference type="Proteomes" id="UP000305906">
    <property type="component" value="Unassembled WGS sequence"/>
</dbReference>
<evidence type="ECO:0000313" key="2">
    <source>
        <dbReference type="Proteomes" id="UP000305906"/>
    </source>
</evidence>
<evidence type="ECO:0000313" key="1">
    <source>
        <dbReference type="EMBL" id="TLS45825.1"/>
    </source>
</evidence>
<dbReference type="AlphaFoldDB" id="A0A5R9G2P3"/>
<proteinExistence type="predicted"/>
<reference evidence="1 2" key="1">
    <citation type="submission" date="2019-05" db="EMBL/GenBank/DDBJ databases">
        <title>Streptomyces sp. NEAU-C151, a novel actinomycete isolated from soil.</title>
        <authorList>
            <person name="Han L."/>
            <person name="Jiang H."/>
        </authorList>
    </citation>
    <scope>NUCLEOTIDE SEQUENCE [LARGE SCALE GENOMIC DNA]</scope>
    <source>
        <strain evidence="1 2">NEAU-C151</strain>
    </source>
</reference>
<name>A0A5R9G2P3_9ACTN</name>
<sequence>MENTRIAEQVEETGAPLTAAEQEQAGYALRELARSESAPDALRVSQAQLELVQPFFELGWAMGVRTGHTGPAMADVPVDRSTVARAFVLLMSERVADALVLSVARSLDPQHAGPVLWQKVEYHGSVTQRHGTYWVSAIHAHADPFGEAPTLRYDLCEMRGVTPVPMVTGVRRANLTPLPAHRRF</sequence>
<comment type="caution">
    <text evidence="1">The sequence shown here is derived from an EMBL/GenBank/DDBJ whole genome shotgun (WGS) entry which is preliminary data.</text>
</comment>
<organism evidence="1 2">
    <name type="scientific">Streptomyces montanus</name>
    <dbReference type="NCBI Taxonomy" id="2580423"/>
    <lineage>
        <taxon>Bacteria</taxon>
        <taxon>Bacillati</taxon>
        <taxon>Actinomycetota</taxon>
        <taxon>Actinomycetes</taxon>
        <taxon>Kitasatosporales</taxon>
        <taxon>Streptomycetaceae</taxon>
        <taxon>Streptomyces</taxon>
    </lineage>
</organism>